<feature type="zinc finger region" description="C3H1-type" evidence="4">
    <location>
        <begin position="261"/>
        <end position="289"/>
    </location>
</feature>
<comment type="caution">
    <text evidence="9">The sequence shown here is derived from an EMBL/GenBank/DDBJ whole genome shotgun (WGS) entry which is preliminary data.</text>
</comment>
<evidence type="ECO:0000313" key="10">
    <source>
        <dbReference type="Proteomes" id="UP000799536"/>
    </source>
</evidence>
<feature type="compositionally biased region" description="Basic and acidic residues" evidence="6">
    <location>
        <begin position="133"/>
        <end position="159"/>
    </location>
</feature>
<dbReference type="OrthoDB" id="443401at2759"/>
<reference evidence="9" key="1">
    <citation type="journal article" date="2020" name="Stud. Mycol.">
        <title>101 Dothideomycetes genomes: a test case for predicting lifestyles and emergence of pathogens.</title>
        <authorList>
            <person name="Haridas S."/>
            <person name="Albert R."/>
            <person name="Binder M."/>
            <person name="Bloem J."/>
            <person name="Labutti K."/>
            <person name="Salamov A."/>
            <person name="Andreopoulos B."/>
            <person name="Baker S."/>
            <person name="Barry K."/>
            <person name="Bills G."/>
            <person name="Bluhm B."/>
            <person name="Cannon C."/>
            <person name="Castanera R."/>
            <person name="Culley D."/>
            <person name="Daum C."/>
            <person name="Ezra D."/>
            <person name="Gonzalez J."/>
            <person name="Henrissat B."/>
            <person name="Kuo A."/>
            <person name="Liang C."/>
            <person name="Lipzen A."/>
            <person name="Lutzoni F."/>
            <person name="Magnuson J."/>
            <person name="Mondo S."/>
            <person name="Nolan M."/>
            <person name="Ohm R."/>
            <person name="Pangilinan J."/>
            <person name="Park H.-J."/>
            <person name="Ramirez L."/>
            <person name="Alfaro M."/>
            <person name="Sun H."/>
            <person name="Tritt A."/>
            <person name="Yoshinaga Y."/>
            <person name="Zwiers L.-H."/>
            <person name="Turgeon B."/>
            <person name="Goodwin S."/>
            <person name="Spatafora J."/>
            <person name="Crous P."/>
            <person name="Grigoriev I."/>
        </authorList>
    </citation>
    <scope>NUCLEOTIDE SEQUENCE</scope>
    <source>
        <strain evidence="9">ATCC 74209</strain>
    </source>
</reference>
<dbReference type="SUPFAM" id="SSF54928">
    <property type="entry name" value="RNA-binding domain, RBD"/>
    <property type="match status" value="1"/>
</dbReference>
<keyword evidence="5" id="KW-0175">Coiled coil</keyword>
<feature type="region of interest" description="Disordered" evidence="6">
    <location>
        <begin position="306"/>
        <end position="362"/>
    </location>
</feature>
<dbReference type="Pfam" id="PF00076">
    <property type="entry name" value="RRM_1"/>
    <property type="match status" value="1"/>
</dbReference>
<evidence type="ECO:0000313" key="9">
    <source>
        <dbReference type="EMBL" id="KAF2205762.1"/>
    </source>
</evidence>
<comment type="function">
    <text evidence="2">May be involved in the turnover of nuclear polyadenylated (pA+) RNA.</text>
</comment>
<feature type="domain" description="C3H1-type" evidence="8">
    <location>
        <begin position="261"/>
        <end position="289"/>
    </location>
</feature>
<evidence type="ECO:0000256" key="4">
    <source>
        <dbReference type="PROSITE-ProRule" id="PRU00723"/>
    </source>
</evidence>
<evidence type="ECO:0000256" key="3">
    <source>
        <dbReference type="PROSITE-ProRule" id="PRU00176"/>
    </source>
</evidence>
<keyword evidence="4" id="KW-0862">Zinc</keyword>
<feature type="compositionally biased region" description="Polar residues" evidence="6">
    <location>
        <begin position="78"/>
        <end position="89"/>
    </location>
</feature>
<dbReference type="AlphaFoldDB" id="A0A9P4MX46"/>
<dbReference type="SMART" id="SM00360">
    <property type="entry name" value="RRM"/>
    <property type="match status" value="1"/>
</dbReference>
<dbReference type="FunFam" id="3.30.70.330:FF:000647">
    <property type="entry name" value="CCCH zinc finger and RRM domain protein"/>
    <property type="match status" value="1"/>
</dbReference>
<keyword evidence="4" id="KW-0863">Zinc-finger</keyword>
<accession>A0A9P4MX46</accession>
<feature type="coiled-coil region" evidence="5">
    <location>
        <begin position="469"/>
        <end position="524"/>
    </location>
</feature>
<dbReference type="PROSITE" id="PS50103">
    <property type="entry name" value="ZF_C3H1"/>
    <property type="match status" value="1"/>
</dbReference>
<dbReference type="GO" id="GO:0003723">
    <property type="term" value="F:RNA binding"/>
    <property type="evidence" value="ECO:0007669"/>
    <property type="project" value="UniProtKB-UniRule"/>
</dbReference>
<dbReference type="InterPro" id="IPR000571">
    <property type="entry name" value="Znf_CCCH"/>
</dbReference>
<dbReference type="PANTHER" id="PTHR14398">
    <property type="entry name" value="RNA RECOGNITION RRM/RNP DOMAIN"/>
    <property type="match status" value="1"/>
</dbReference>
<evidence type="ECO:0000256" key="6">
    <source>
        <dbReference type="SAM" id="MobiDB-lite"/>
    </source>
</evidence>
<dbReference type="InterPro" id="IPR045137">
    <property type="entry name" value="RBM26/27"/>
</dbReference>
<dbReference type="GO" id="GO:0005634">
    <property type="term" value="C:nucleus"/>
    <property type="evidence" value="ECO:0007669"/>
    <property type="project" value="TreeGrafter"/>
</dbReference>
<evidence type="ECO:0000259" key="7">
    <source>
        <dbReference type="PROSITE" id="PS50102"/>
    </source>
</evidence>
<feature type="region of interest" description="Disordered" evidence="6">
    <location>
        <begin position="702"/>
        <end position="763"/>
    </location>
</feature>
<dbReference type="Proteomes" id="UP000799536">
    <property type="component" value="Unassembled WGS sequence"/>
</dbReference>
<dbReference type="InterPro" id="IPR012677">
    <property type="entry name" value="Nucleotide-bd_a/b_plait_sf"/>
</dbReference>
<dbReference type="InterPro" id="IPR002483">
    <property type="entry name" value="PWI_dom"/>
</dbReference>
<evidence type="ECO:0000259" key="8">
    <source>
        <dbReference type="PROSITE" id="PS50103"/>
    </source>
</evidence>
<dbReference type="InterPro" id="IPR000504">
    <property type="entry name" value="RRM_dom"/>
</dbReference>
<dbReference type="EMBL" id="ML993850">
    <property type="protein sequence ID" value="KAF2205762.1"/>
    <property type="molecule type" value="Genomic_DNA"/>
</dbReference>
<evidence type="ECO:0000256" key="1">
    <source>
        <dbReference type="ARBA" id="ARBA00022884"/>
    </source>
</evidence>
<feature type="domain" description="RRM" evidence="7">
    <location>
        <begin position="363"/>
        <end position="435"/>
    </location>
</feature>
<feature type="compositionally biased region" description="Low complexity" evidence="6">
    <location>
        <begin position="702"/>
        <end position="711"/>
    </location>
</feature>
<dbReference type="InterPro" id="IPR035979">
    <property type="entry name" value="RBD_domain_sf"/>
</dbReference>
<feature type="region of interest" description="Disordered" evidence="6">
    <location>
        <begin position="124"/>
        <end position="184"/>
    </location>
</feature>
<proteinExistence type="predicted"/>
<keyword evidence="4" id="KW-0479">Metal-binding</keyword>
<sequence length="763" mass="83487">MHLDETETAAFKDWVITKLEKISDADAEVLADYVIALVRADDPDEVVRQNCLESLPDFLNEHTAPFVEDTFSALRTKSYQAPPQTQSKPLSAEARPFNPPAGPSVLPHKPANAPLFQNYQNVVGAPTQTQKRGFHDRDTSEHKDGRDPHYSRNAGERSHKQMRRGGRTGRGGFSGQDMNMGPQPGFPGMSTSMGAAPIAAATSPSNAFNAFDPTNPMASFMAMQAMGLPFPPMPPIPMPPMPISGPSPSFTPSGFQAQPASARKERCQNYDTKGFCIMGSVCPFEHGAAPIVVPTEEYDPNKSSLAVAPTLNSNGSEQAASIRGERGRGRGLGRGRGERGAFRAGRPRAPFSQLGPTTDPSNTTVVVEQIPEEKFDEQSVRGFFSEFGTILDVQMQAYKRLAIVKFEDHFSARKAYDSPKAIFDNRFVKVYWYKPETIPTPPTQANETSTNSPPADTEAYAFDEELVDIADVEKRQAEAQKVFEEKQKKIQEAEAQLEEVQKKLKAADEEKTKLLEKLAAKTARKGASNGDGEAEPDVLTRLATLHAEAQHLESSPIPQPSFVRDSYRGRGTFVARGRGYPSPSYRGGFYHGRGNFTGPPTKKLDNRPKKVAISGVEVGSRADEALRQHLLSVPEFDIIEEHPDRKDTQIVAFKERYAAETFIEAASDIPDIGKVELSWVVNAPPPSKNVQVLTPTATVAPTATAAPTDTPMKNNDMVTDNDKKTDGQPTKVPEQMNGNGDGNVHGQDADYDVADDEDRWMAE</sequence>
<name>A0A9P4MX46_9PLEO</name>
<organism evidence="9 10">
    <name type="scientific">Delitschia confertaspora ATCC 74209</name>
    <dbReference type="NCBI Taxonomy" id="1513339"/>
    <lineage>
        <taxon>Eukaryota</taxon>
        <taxon>Fungi</taxon>
        <taxon>Dikarya</taxon>
        <taxon>Ascomycota</taxon>
        <taxon>Pezizomycotina</taxon>
        <taxon>Dothideomycetes</taxon>
        <taxon>Pleosporomycetidae</taxon>
        <taxon>Pleosporales</taxon>
        <taxon>Delitschiaceae</taxon>
        <taxon>Delitschia</taxon>
    </lineage>
</organism>
<dbReference type="PROSITE" id="PS50102">
    <property type="entry name" value="RRM"/>
    <property type="match status" value="1"/>
</dbReference>
<gene>
    <name evidence="9" type="ORF">GQ43DRAFT_385257</name>
</gene>
<protein>
    <recommendedName>
        <fullName evidence="11">C3H1-type domain-containing protein</fullName>
    </recommendedName>
</protein>
<dbReference type="Pfam" id="PF01480">
    <property type="entry name" value="PWI"/>
    <property type="match status" value="1"/>
</dbReference>
<evidence type="ECO:0000256" key="5">
    <source>
        <dbReference type="SAM" id="Coils"/>
    </source>
</evidence>
<feature type="region of interest" description="Disordered" evidence="6">
    <location>
        <begin position="78"/>
        <end position="112"/>
    </location>
</feature>
<dbReference type="GO" id="GO:0008270">
    <property type="term" value="F:zinc ion binding"/>
    <property type="evidence" value="ECO:0007669"/>
    <property type="project" value="UniProtKB-KW"/>
</dbReference>
<dbReference type="CDD" id="cd12257">
    <property type="entry name" value="RRM1_RBM26_like"/>
    <property type="match status" value="1"/>
</dbReference>
<feature type="compositionally biased region" description="Low complexity" evidence="6">
    <location>
        <begin position="342"/>
        <end position="351"/>
    </location>
</feature>
<dbReference type="Gene3D" id="1.20.1390.10">
    <property type="entry name" value="PWI domain"/>
    <property type="match status" value="1"/>
</dbReference>
<dbReference type="PANTHER" id="PTHR14398:SF0">
    <property type="entry name" value="ZINC FINGER PROTEIN SWM"/>
    <property type="match status" value="1"/>
</dbReference>
<evidence type="ECO:0000256" key="2">
    <source>
        <dbReference type="ARBA" id="ARBA00043866"/>
    </source>
</evidence>
<evidence type="ECO:0008006" key="11">
    <source>
        <dbReference type="Google" id="ProtNLM"/>
    </source>
</evidence>
<keyword evidence="10" id="KW-1185">Reference proteome</keyword>
<feature type="compositionally biased region" description="Polar residues" evidence="6">
    <location>
        <begin position="310"/>
        <end position="319"/>
    </location>
</feature>
<keyword evidence="1 3" id="KW-0694">RNA-binding</keyword>
<dbReference type="Gene3D" id="3.30.70.330">
    <property type="match status" value="1"/>
</dbReference>
<feature type="compositionally biased region" description="Acidic residues" evidence="6">
    <location>
        <begin position="749"/>
        <end position="763"/>
    </location>
</feature>